<organism evidence="3 4">
    <name type="scientific">Microbacterium resistens</name>
    <dbReference type="NCBI Taxonomy" id="156977"/>
    <lineage>
        <taxon>Bacteria</taxon>
        <taxon>Bacillati</taxon>
        <taxon>Actinomycetota</taxon>
        <taxon>Actinomycetes</taxon>
        <taxon>Micrococcales</taxon>
        <taxon>Microbacteriaceae</taxon>
        <taxon>Microbacterium</taxon>
    </lineage>
</organism>
<dbReference type="PANTHER" id="PTHR36453:SF1">
    <property type="entry name" value="RIGHT HANDED BETA HELIX DOMAIN-CONTAINING PROTEIN"/>
    <property type="match status" value="1"/>
</dbReference>
<sequence>MKRALASLALAAVFGSALAAVVPSAAAVAADDDALYLAPGGDDAAAGTIDDPLATLEGARDRIRAVKAGPGLPAGGLTVYLREGEYPRSASFEIGAQDSGTADAPITYRSYPGETATLTGGRELPRDAFAPVNDAAVTDRIVDPAARDRVIGIDLAALGITEYGQLSRHGYWKANDVSTTPPMELFIDGQGMTLARWPNADAATPTVQMGDIIDAGPDRNDADLQERGGTFTYGYDRPKHWTQAEDVWLDGIFGYSWEWSYNKIESIDTEAKTITLRYGEMSGIMKSWFPDFHFAQNLLEELDAPGEYYIDRDAGKLYLIPNAAFTSGRGDVTVTTLDEPMLRADGASYVNFDDLVMEYGRATAAVILGGSHVTIAHSDIRNFTDGGVLINSPGRYTYDGIPVNRGGRDHAVTDSRLTHVGGVGVVLQGGDKTTLEPGRNRVENSEIADFAYYHKAYNPGVMFDGVGNIARDNEIHDAPHPGIIVHGNDHLFERNEVYDVCKQFHDLGAIYMNSGKTPQQRGHVFRENYFHDIGVGMAGVEGIYADNFTWDLTIEKNVFVNMGNGAIKSGSADYIEARNNVFVDAYAPYDNYEQWMGDHEGNVVDRDYMPAWEKVFADNNDFVGTPYLTKYPELAHFFEDDHYFPNHSTFAENVVWNPNRARMAGVNEHGAKDGKNLLNYEDNWVADADPGFVDAANGDYTLKADAAVFDRIPGFEAISFGEIGVDGDIGQTQQPQTVPLEDIAFDSDTLTIDAGDEVRVRAVPLPWNADDAAVTYASADAAVASVNDKGVVLGMGPGATTITATAKADAAKTATIEVIVAEGDGVLHYTDFESGANGWPTDPNRSIQIDASGDRVYRILKGANSILPRDFTEFVLDVDVTAPATTPENAGLIVYNRNGKGGGYIRFRQTAAGPTWTIFDDAWKVVAEKVVPAAQGLTPGATSHVRIAVQDGRIRISVNGAIALEGADPGPGAAGRVGFYVENYASLDLDDIGFSLSGVPVTGVSLDADAVGLTVGERRSVVAAVAPEDASDARVTWTTDAPEVATVSGGRIAGVTAGTATITATSVADPSLSDTVTVTVDDAEYPTTRLDGQLKDGANWSESDLIVVDDTGVVISGQGVHGYEAERFGDTLLQFEAEFGAFDGGWYGFQARSDQTGLPAWQNSNTGYLAVIKEDVIEFQSWTPGQTMLDSIPNTVVEPGSTHRIEFGAVAEDGGTRIVLRVDDVTVWNMVDARENLRIGADGFFNVYHYGKTNTLAVRPTPPPATVTGVCWAPEADPKTRYVRGEELDVTGMLLGVDWSDGSRTTQQVTADMVTGFDSSRVRPHLTLTVTYAGASVELPISVRPKLKDDEQDVPRCG</sequence>
<dbReference type="Gene3D" id="2.60.120.560">
    <property type="entry name" value="Exo-inulinase, domain 1"/>
    <property type="match status" value="1"/>
</dbReference>
<feature type="chain" id="PRO_5045385530" evidence="1">
    <location>
        <begin position="20"/>
        <end position="1358"/>
    </location>
</feature>
<dbReference type="Gene3D" id="2.60.40.3630">
    <property type="match status" value="1"/>
</dbReference>
<keyword evidence="4" id="KW-1185">Reference proteome</keyword>
<dbReference type="PANTHER" id="PTHR36453">
    <property type="entry name" value="SECRETED PROTEIN-RELATED"/>
    <property type="match status" value="1"/>
</dbReference>
<dbReference type="Gene3D" id="2.160.20.10">
    <property type="entry name" value="Single-stranded right-handed beta-helix, Pectin lyase-like"/>
    <property type="match status" value="2"/>
</dbReference>
<dbReference type="SUPFAM" id="SSF49373">
    <property type="entry name" value="Invasin/intimin cell-adhesion fragments"/>
    <property type="match status" value="2"/>
</dbReference>
<name>A0ABY3RQ21_9MICO</name>
<evidence type="ECO:0000313" key="3">
    <source>
        <dbReference type="EMBL" id="UGS26054.1"/>
    </source>
</evidence>
<dbReference type="SUPFAM" id="SSF51126">
    <property type="entry name" value="Pectin lyase-like"/>
    <property type="match status" value="1"/>
</dbReference>
<dbReference type="InterPro" id="IPR011050">
    <property type="entry name" value="Pectin_lyase_fold/virulence"/>
</dbReference>
<proteinExistence type="predicted"/>
<dbReference type="Proteomes" id="UP001199642">
    <property type="component" value="Chromosome"/>
</dbReference>
<keyword evidence="1" id="KW-0732">Signal</keyword>
<dbReference type="SMART" id="SM00635">
    <property type="entry name" value="BID_2"/>
    <property type="match status" value="2"/>
</dbReference>
<dbReference type="SMART" id="SM00710">
    <property type="entry name" value="PbH1"/>
    <property type="match status" value="5"/>
</dbReference>
<dbReference type="RefSeq" id="WP_231819779.1">
    <property type="nucleotide sequence ID" value="NZ_CP082781.1"/>
</dbReference>
<dbReference type="InterPro" id="IPR003343">
    <property type="entry name" value="Big_2"/>
</dbReference>
<dbReference type="Pfam" id="PF13229">
    <property type="entry name" value="Beta_helix"/>
    <property type="match status" value="1"/>
</dbReference>
<dbReference type="Gene3D" id="2.60.40.1080">
    <property type="match status" value="2"/>
</dbReference>
<dbReference type="InterPro" id="IPR006626">
    <property type="entry name" value="PbH1"/>
</dbReference>
<feature type="domain" description="BIG2" evidence="2">
    <location>
        <begin position="1000"/>
        <end position="1076"/>
    </location>
</feature>
<dbReference type="InterPro" id="IPR008964">
    <property type="entry name" value="Invasin/intimin_cell_adhesion"/>
</dbReference>
<evidence type="ECO:0000313" key="4">
    <source>
        <dbReference type="Proteomes" id="UP001199642"/>
    </source>
</evidence>
<feature type="signal peptide" evidence="1">
    <location>
        <begin position="1"/>
        <end position="19"/>
    </location>
</feature>
<protein>
    <submittedName>
        <fullName evidence="3">Ig-like domain-containing protein</fullName>
    </submittedName>
</protein>
<evidence type="ECO:0000256" key="1">
    <source>
        <dbReference type="SAM" id="SignalP"/>
    </source>
</evidence>
<dbReference type="InterPro" id="IPR039448">
    <property type="entry name" value="Beta_helix"/>
</dbReference>
<feature type="domain" description="BIG2" evidence="2">
    <location>
        <begin position="739"/>
        <end position="816"/>
    </location>
</feature>
<gene>
    <name evidence="3" type="ORF">K8F61_15630</name>
</gene>
<reference evidence="3 4" key="1">
    <citation type="submission" date="2023-01" db="EMBL/GenBank/DDBJ databases">
        <title>Characterization of estradiol degrading bacteria Microbacterium sp. MZT7 and reveal degrading genes through genome analysis.</title>
        <authorList>
            <person name="Hao P."/>
            <person name="Gao Y."/>
        </authorList>
    </citation>
    <scope>NUCLEOTIDE SEQUENCE [LARGE SCALE GENOMIC DNA]</scope>
    <source>
        <strain evidence="3 4">MZT7</strain>
    </source>
</reference>
<dbReference type="EMBL" id="CP082781">
    <property type="protein sequence ID" value="UGS26054.1"/>
    <property type="molecule type" value="Genomic_DNA"/>
</dbReference>
<dbReference type="Pfam" id="PF02368">
    <property type="entry name" value="Big_2"/>
    <property type="match status" value="2"/>
</dbReference>
<dbReference type="InterPro" id="IPR012334">
    <property type="entry name" value="Pectin_lyas_fold"/>
</dbReference>
<evidence type="ECO:0000259" key="2">
    <source>
        <dbReference type="SMART" id="SM00635"/>
    </source>
</evidence>
<accession>A0ABY3RQ21</accession>